<name>A0A316UR43_9BASI</name>
<protein>
    <submittedName>
        <fullName evidence="5">Nucleoside hydrolase</fullName>
    </submittedName>
</protein>
<evidence type="ECO:0000313" key="5">
    <source>
        <dbReference type="EMBL" id="PWN27756.1"/>
    </source>
</evidence>
<dbReference type="PANTHER" id="PTHR12304:SF4">
    <property type="entry name" value="URIDINE NUCLEOSIDASE"/>
    <property type="match status" value="1"/>
</dbReference>
<dbReference type="Pfam" id="PF01156">
    <property type="entry name" value="IU_nuc_hydro"/>
    <property type="match status" value="1"/>
</dbReference>
<feature type="domain" description="Inosine/uridine-preferring nucleoside hydrolase" evidence="4">
    <location>
        <begin position="9"/>
        <end position="377"/>
    </location>
</feature>
<proteinExistence type="inferred from homology"/>
<dbReference type="GO" id="GO:0008477">
    <property type="term" value="F:purine nucleosidase activity"/>
    <property type="evidence" value="ECO:0007669"/>
    <property type="project" value="TreeGrafter"/>
</dbReference>
<evidence type="ECO:0000259" key="4">
    <source>
        <dbReference type="Pfam" id="PF01156"/>
    </source>
</evidence>
<dbReference type="EMBL" id="KZ819667">
    <property type="protein sequence ID" value="PWN27756.1"/>
    <property type="molecule type" value="Genomic_DNA"/>
</dbReference>
<dbReference type="PROSITE" id="PS01247">
    <property type="entry name" value="IUNH"/>
    <property type="match status" value="1"/>
</dbReference>
<dbReference type="Gene3D" id="3.90.245.10">
    <property type="entry name" value="Ribonucleoside hydrolase-like"/>
    <property type="match status" value="1"/>
</dbReference>
<dbReference type="Proteomes" id="UP000245884">
    <property type="component" value="Unassembled WGS sequence"/>
</dbReference>
<keyword evidence="3" id="KW-0326">Glycosidase</keyword>
<evidence type="ECO:0000256" key="3">
    <source>
        <dbReference type="ARBA" id="ARBA00023295"/>
    </source>
</evidence>
<dbReference type="InterPro" id="IPR023186">
    <property type="entry name" value="IUNH"/>
</dbReference>
<evidence type="ECO:0000256" key="2">
    <source>
        <dbReference type="ARBA" id="ARBA00022801"/>
    </source>
</evidence>
<dbReference type="RefSeq" id="XP_025362368.1">
    <property type="nucleotide sequence ID" value="XM_025509187.1"/>
</dbReference>
<dbReference type="GO" id="GO:0006152">
    <property type="term" value="P:purine nucleoside catabolic process"/>
    <property type="evidence" value="ECO:0007669"/>
    <property type="project" value="TreeGrafter"/>
</dbReference>
<dbReference type="AlphaFoldDB" id="A0A316UR43"/>
<dbReference type="GO" id="GO:0045437">
    <property type="term" value="F:uridine nucleosidase activity"/>
    <property type="evidence" value="ECO:0007669"/>
    <property type="project" value="UniProtKB-ARBA"/>
</dbReference>
<accession>A0A316UR43</accession>
<dbReference type="GO" id="GO:0005829">
    <property type="term" value="C:cytosol"/>
    <property type="evidence" value="ECO:0007669"/>
    <property type="project" value="TreeGrafter"/>
</dbReference>
<dbReference type="PANTHER" id="PTHR12304">
    <property type="entry name" value="INOSINE-URIDINE PREFERRING NUCLEOSIDE HYDROLASE"/>
    <property type="match status" value="1"/>
</dbReference>
<dbReference type="InterPro" id="IPR036452">
    <property type="entry name" value="Ribo_hydro-like"/>
</dbReference>
<keyword evidence="2 5" id="KW-0378">Hydrolase</keyword>
<organism evidence="5 6">
    <name type="scientific">Jaminaea rosea</name>
    <dbReference type="NCBI Taxonomy" id="1569628"/>
    <lineage>
        <taxon>Eukaryota</taxon>
        <taxon>Fungi</taxon>
        <taxon>Dikarya</taxon>
        <taxon>Basidiomycota</taxon>
        <taxon>Ustilaginomycotina</taxon>
        <taxon>Exobasidiomycetes</taxon>
        <taxon>Microstromatales</taxon>
        <taxon>Microstromatales incertae sedis</taxon>
        <taxon>Jaminaea</taxon>
    </lineage>
</organism>
<evidence type="ECO:0000313" key="6">
    <source>
        <dbReference type="Proteomes" id="UP000245884"/>
    </source>
</evidence>
<dbReference type="InterPro" id="IPR001910">
    <property type="entry name" value="Inosine/uridine_hydrolase_dom"/>
</dbReference>
<comment type="similarity">
    <text evidence="1">Belongs to the IUNH family.</text>
</comment>
<dbReference type="GeneID" id="37031010"/>
<dbReference type="InterPro" id="IPR015910">
    <property type="entry name" value="I/U_nuclsd_hydro_CS"/>
</dbReference>
<dbReference type="STRING" id="1569628.A0A316UR43"/>
<dbReference type="SUPFAM" id="SSF53590">
    <property type="entry name" value="Nucleoside hydrolase"/>
    <property type="match status" value="1"/>
</dbReference>
<evidence type="ECO:0000256" key="1">
    <source>
        <dbReference type="ARBA" id="ARBA00009176"/>
    </source>
</evidence>
<sequence length="397" mass="42903">MARSDGKPIWLDCDPGHDDAIALLFALFAPQNCTGGSNFAAALDLLGVSVVAGNAPVAATYANAARLLTLYGAALPKHSRDFESDGVHLFCGSEVPLNKLPRSDPDIHGEDGLGGVTGLPSLGSEQVQKRVWASYDVPQQRHLLPRSSPGELLVFWHALLTHRIKKGLPKMTIVATGPLTNVALLMRGFPDLVEQGIEEVVIMGGAPPGTRGNRGPLAEFNILVDPEAADIVFNFDVPVVMAGLNVTHQAIFGRSHLERLQAHQCGDQALCDTLASVVTFFADTYKSEFGFTSGPPVHDVLAVAYVVAPELFNCPTTGAPPKRYQVQVETAAHSLAMGSTVIDFYAKTCQRPEEEWWGRGGRNAIVLEHLDVEKLWDMFFACLERCAQRRKQLGVSS</sequence>
<dbReference type="OrthoDB" id="432381at2759"/>
<keyword evidence="6" id="KW-1185">Reference proteome</keyword>
<reference evidence="5 6" key="1">
    <citation type="journal article" date="2018" name="Mol. Biol. Evol.">
        <title>Broad Genomic Sampling Reveals a Smut Pathogenic Ancestry of the Fungal Clade Ustilaginomycotina.</title>
        <authorList>
            <person name="Kijpornyongpan T."/>
            <person name="Mondo S.J."/>
            <person name="Barry K."/>
            <person name="Sandor L."/>
            <person name="Lee J."/>
            <person name="Lipzen A."/>
            <person name="Pangilinan J."/>
            <person name="LaButti K."/>
            <person name="Hainaut M."/>
            <person name="Henrissat B."/>
            <person name="Grigoriev I.V."/>
            <person name="Spatafora J.W."/>
            <person name="Aime M.C."/>
        </authorList>
    </citation>
    <scope>NUCLEOTIDE SEQUENCE [LARGE SCALE GENOMIC DNA]</scope>
    <source>
        <strain evidence="5 6">MCA 5214</strain>
    </source>
</reference>
<gene>
    <name evidence="5" type="ORF">BDZ90DRAFT_279527</name>
</gene>